<comment type="caution">
    <text evidence="1">The sequence shown here is derived from an EMBL/GenBank/DDBJ whole genome shotgun (WGS) entry which is preliminary data.</text>
</comment>
<evidence type="ECO:0000313" key="2">
    <source>
        <dbReference type="Proteomes" id="UP000289562"/>
    </source>
</evidence>
<sequence length="62" mass="7330">MYKREKNNKIVYMNILPFLLSMKKYFNFIFSFQIILLVTSLNYKNRSTASSAALLFFSSFVS</sequence>
<dbReference type="AlphaFoldDB" id="A0AB37W185"/>
<name>A0AB37W185_ENTFC</name>
<gene>
    <name evidence="1" type="ORF">CYQ77_00200</name>
</gene>
<accession>A0AB37W185</accession>
<evidence type="ECO:0000313" key="1">
    <source>
        <dbReference type="EMBL" id="RXU92429.1"/>
    </source>
</evidence>
<dbReference type="EMBL" id="PJVH01000001">
    <property type="protein sequence ID" value="RXU92429.1"/>
    <property type="molecule type" value="Genomic_DNA"/>
</dbReference>
<reference evidence="1 2" key="1">
    <citation type="submission" date="2017-12" db="EMBL/GenBank/DDBJ databases">
        <title>A pool of 800 enterococci isolated from chicken carcass rinse samples from New Zealand.</title>
        <authorList>
            <person name="Zhang J."/>
            <person name="Rogers L."/>
            <person name="Midwinter A."/>
            <person name="French N."/>
        </authorList>
    </citation>
    <scope>NUCLEOTIDE SEQUENCE [LARGE SCALE GENOMIC DNA]</scope>
    <source>
        <strain evidence="1 2">EN697</strain>
    </source>
</reference>
<proteinExistence type="predicted"/>
<protein>
    <submittedName>
        <fullName evidence="1">Uncharacterized protein</fullName>
    </submittedName>
</protein>
<dbReference type="Proteomes" id="UP000289562">
    <property type="component" value="Unassembled WGS sequence"/>
</dbReference>
<organism evidence="1 2">
    <name type="scientific">Enterococcus faecium</name>
    <name type="common">Streptococcus faecium</name>
    <dbReference type="NCBI Taxonomy" id="1352"/>
    <lineage>
        <taxon>Bacteria</taxon>
        <taxon>Bacillati</taxon>
        <taxon>Bacillota</taxon>
        <taxon>Bacilli</taxon>
        <taxon>Lactobacillales</taxon>
        <taxon>Enterococcaceae</taxon>
        <taxon>Enterococcus</taxon>
    </lineage>
</organism>